<gene>
    <name evidence="2" type="ORF">CYMTET_45024</name>
</gene>
<evidence type="ECO:0000313" key="3">
    <source>
        <dbReference type="Proteomes" id="UP001190700"/>
    </source>
</evidence>
<comment type="caution">
    <text evidence="2">The sequence shown here is derived from an EMBL/GenBank/DDBJ whole genome shotgun (WGS) entry which is preliminary data.</text>
</comment>
<dbReference type="EMBL" id="LGRX02030672">
    <property type="protein sequence ID" value="KAK3245402.1"/>
    <property type="molecule type" value="Genomic_DNA"/>
</dbReference>
<name>A0AAE0BZ15_9CHLO</name>
<reference evidence="2 3" key="1">
    <citation type="journal article" date="2015" name="Genome Biol. Evol.">
        <title>Comparative Genomics of a Bacterivorous Green Alga Reveals Evolutionary Causalities and Consequences of Phago-Mixotrophic Mode of Nutrition.</title>
        <authorList>
            <person name="Burns J.A."/>
            <person name="Paasch A."/>
            <person name="Narechania A."/>
            <person name="Kim E."/>
        </authorList>
    </citation>
    <scope>NUCLEOTIDE SEQUENCE [LARGE SCALE GENOMIC DNA]</scope>
    <source>
        <strain evidence="2 3">PLY_AMNH</strain>
    </source>
</reference>
<accession>A0AAE0BZ15</accession>
<dbReference type="Proteomes" id="UP001190700">
    <property type="component" value="Unassembled WGS sequence"/>
</dbReference>
<sequence>METEQKADAADDSNSVWDTVADTVCGSRGGEDFAPPPALTNACILVLEWIQQQAQHQAQKHQATTPTQLTLHSLSGPEFWQTSASSRLGGKDDAPGKQDAAASEGEHPETAEKPGVGPCYSPATAPPGPAARWRNGPDKGQGRVVCGARTHSGLAAAPEGHHAGISWAYAGDMERVRNDGRKGTV</sequence>
<evidence type="ECO:0000256" key="1">
    <source>
        <dbReference type="SAM" id="MobiDB-lite"/>
    </source>
</evidence>
<feature type="region of interest" description="Disordered" evidence="1">
    <location>
        <begin position="81"/>
        <end position="142"/>
    </location>
</feature>
<dbReference type="AlphaFoldDB" id="A0AAE0BZ15"/>
<keyword evidence="3" id="KW-1185">Reference proteome</keyword>
<protein>
    <submittedName>
        <fullName evidence="2">Uncharacterized protein</fullName>
    </submittedName>
</protein>
<organism evidence="2 3">
    <name type="scientific">Cymbomonas tetramitiformis</name>
    <dbReference type="NCBI Taxonomy" id="36881"/>
    <lineage>
        <taxon>Eukaryota</taxon>
        <taxon>Viridiplantae</taxon>
        <taxon>Chlorophyta</taxon>
        <taxon>Pyramimonadophyceae</taxon>
        <taxon>Pyramimonadales</taxon>
        <taxon>Pyramimonadaceae</taxon>
        <taxon>Cymbomonas</taxon>
    </lineage>
</organism>
<evidence type="ECO:0000313" key="2">
    <source>
        <dbReference type="EMBL" id="KAK3245402.1"/>
    </source>
</evidence>
<proteinExistence type="predicted"/>